<dbReference type="OrthoDB" id="1551390at2"/>
<dbReference type="Gene3D" id="1.25.40.10">
    <property type="entry name" value="Tetratricopeptide repeat domain"/>
    <property type="match status" value="1"/>
</dbReference>
<dbReference type="Proteomes" id="UP000292262">
    <property type="component" value="Unassembled WGS sequence"/>
</dbReference>
<proteinExistence type="predicted"/>
<evidence type="ECO:0008006" key="3">
    <source>
        <dbReference type="Google" id="ProtNLM"/>
    </source>
</evidence>
<evidence type="ECO:0000313" key="1">
    <source>
        <dbReference type="EMBL" id="RZS92499.1"/>
    </source>
</evidence>
<dbReference type="EMBL" id="SGXE01000003">
    <property type="protein sequence ID" value="RZS92499.1"/>
    <property type="molecule type" value="Genomic_DNA"/>
</dbReference>
<comment type="caution">
    <text evidence="1">The sequence shown here is derived from an EMBL/GenBank/DDBJ whole genome shotgun (WGS) entry which is preliminary data.</text>
</comment>
<dbReference type="InterPro" id="IPR011990">
    <property type="entry name" value="TPR-like_helical_dom_sf"/>
</dbReference>
<protein>
    <recommendedName>
        <fullName evidence="3">Tetratricopeptide repeat protein</fullName>
    </recommendedName>
</protein>
<organism evidence="1 2">
    <name type="scientific">Aquimarina brevivitae</name>
    <dbReference type="NCBI Taxonomy" id="323412"/>
    <lineage>
        <taxon>Bacteria</taxon>
        <taxon>Pseudomonadati</taxon>
        <taxon>Bacteroidota</taxon>
        <taxon>Flavobacteriia</taxon>
        <taxon>Flavobacteriales</taxon>
        <taxon>Flavobacteriaceae</taxon>
        <taxon>Aquimarina</taxon>
    </lineage>
</organism>
<accession>A0A4V2F5E1</accession>
<reference evidence="1 2" key="1">
    <citation type="submission" date="2019-02" db="EMBL/GenBank/DDBJ databases">
        <title>Genomic Encyclopedia of Type Strains, Phase IV (KMG-IV): sequencing the most valuable type-strain genomes for metagenomic binning, comparative biology and taxonomic classification.</title>
        <authorList>
            <person name="Goeker M."/>
        </authorList>
    </citation>
    <scope>NUCLEOTIDE SEQUENCE [LARGE SCALE GENOMIC DNA]</scope>
    <source>
        <strain evidence="1 2">DSM 17196</strain>
    </source>
</reference>
<evidence type="ECO:0000313" key="2">
    <source>
        <dbReference type="Proteomes" id="UP000292262"/>
    </source>
</evidence>
<dbReference type="SUPFAM" id="SSF48452">
    <property type="entry name" value="TPR-like"/>
    <property type="match status" value="1"/>
</dbReference>
<gene>
    <name evidence="1" type="ORF">EV197_2637</name>
</gene>
<sequence>MAQLESELKDKVDGLIDKAMSGFDPNNIQNAISTLKEAWELLPEPKYKWSDSFLISKYLTHVYFNQNQFDNALDWAKIFNQCDPGRDYGESEFMLAKVLYQKNNKEEAKEKFKVADQKSDGRVWKGEKNLDYFKFFKGK</sequence>
<keyword evidence="2" id="KW-1185">Reference proteome</keyword>
<dbReference type="RefSeq" id="WP_130287179.1">
    <property type="nucleotide sequence ID" value="NZ_SGXE01000003.1"/>
</dbReference>
<dbReference type="AlphaFoldDB" id="A0A4V2F5E1"/>
<name>A0A4V2F5E1_9FLAO</name>